<reference evidence="2 3" key="1">
    <citation type="submission" date="2016-10" db="EMBL/GenBank/DDBJ databases">
        <authorList>
            <person name="de Groot N.N."/>
        </authorList>
    </citation>
    <scope>NUCLEOTIDE SEQUENCE [LARGE SCALE GENOMIC DNA]</scope>
    <source>
        <strain evidence="2 3">DSM 15283</strain>
    </source>
</reference>
<keyword evidence="1" id="KW-0472">Membrane</keyword>
<gene>
    <name evidence="2" type="ORF">SAMN04488042_1011442</name>
</gene>
<evidence type="ECO:0000313" key="3">
    <source>
        <dbReference type="Proteomes" id="UP000199144"/>
    </source>
</evidence>
<organism evidence="2 3">
    <name type="scientific">Shimia aestuarii</name>
    <dbReference type="NCBI Taxonomy" id="254406"/>
    <lineage>
        <taxon>Bacteria</taxon>
        <taxon>Pseudomonadati</taxon>
        <taxon>Pseudomonadota</taxon>
        <taxon>Alphaproteobacteria</taxon>
        <taxon>Rhodobacterales</taxon>
        <taxon>Roseobacteraceae</taxon>
    </lineage>
</organism>
<keyword evidence="1" id="KW-0812">Transmembrane</keyword>
<dbReference type="STRING" id="254406.SAMN04488042_1011442"/>
<feature type="transmembrane region" description="Helical" evidence="1">
    <location>
        <begin position="64"/>
        <end position="84"/>
    </location>
</feature>
<protein>
    <submittedName>
        <fullName evidence="2">Uncharacterized protein</fullName>
    </submittedName>
</protein>
<feature type="transmembrane region" description="Helical" evidence="1">
    <location>
        <begin position="31"/>
        <end position="52"/>
    </location>
</feature>
<evidence type="ECO:0000256" key="1">
    <source>
        <dbReference type="SAM" id="Phobius"/>
    </source>
</evidence>
<dbReference type="EMBL" id="FOTQ01000001">
    <property type="protein sequence ID" value="SFL77059.1"/>
    <property type="molecule type" value="Genomic_DNA"/>
</dbReference>
<keyword evidence="1" id="KW-1133">Transmembrane helix</keyword>
<dbReference type="AlphaFoldDB" id="A0A1I4KEF9"/>
<accession>A0A1I4KEF9</accession>
<proteinExistence type="predicted"/>
<sequence length="93" mass="10490">MSGTKSPSPKAPATEADNAEPVYWTVRRLSLWFFVFAWGAVAINLYFIGLMWQALGWTALEPVITILLAFPLAFPATWLCAKWIRGLMDEAER</sequence>
<evidence type="ECO:0000313" key="2">
    <source>
        <dbReference type="EMBL" id="SFL77059.1"/>
    </source>
</evidence>
<dbReference type="OrthoDB" id="7667013at2"/>
<dbReference type="RefSeq" id="WP_093092187.1">
    <property type="nucleotide sequence ID" value="NZ_FOTQ01000001.1"/>
</dbReference>
<name>A0A1I4KEF9_9RHOB</name>
<keyword evidence="3" id="KW-1185">Reference proteome</keyword>
<dbReference type="Proteomes" id="UP000199144">
    <property type="component" value="Unassembled WGS sequence"/>
</dbReference>